<dbReference type="SUPFAM" id="SSF46785">
    <property type="entry name" value="Winged helix' DNA-binding domain"/>
    <property type="match status" value="1"/>
</dbReference>
<reference evidence="6" key="2">
    <citation type="submission" date="2021-04" db="EMBL/GenBank/DDBJ databases">
        <authorList>
            <person name="Gilroy R."/>
        </authorList>
    </citation>
    <scope>NUCLEOTIDE SEQUENCE</scope>
    <source>
        <strain evidence="6">1345</strain>
    </source>
</reference>
<evidence type="ECO:0000256" key="2">
    <source>
        <dbReference type="ARBA" id="ARBA00023015"/>
    </source>
</evidence>
<dbReference type="GO" id="GO:0003677">
    <property type="term" value="F:DNA binding"/>
    <property type="evidence" value="ECO:0007669"/>
    <property type="project" value="UniProtKB-KW"/>
</dbReference>
<dbReference type="InterPro" id="IPR022689">
    <property type="entry name" value="Iron_dep_repressor"/>
</dbReference>
<evidence type="ECO:0000313" key="6">
    <source>
        <dbReference type="EMBL" id="HIY96501.1"/>
    </source>
</evidence>
<dbReference type="GO" id="GO:0046983">
    <property type="term" value="F:protein dimerization activity"/>
    <property type="evidence" value="ECO:0007669"/>
    <property type="project" value="InterPro"/>
</dbReference>
<dbReference type="InterPro" id="IPR036421">
    <property type="entry name" value="Fe_dep_repressor_sf"/>
</dbReference>
<dbReference type="Gene3D" id="1.10.60.10">
    <property type="entry name" value="Iron dependent repressor, metal binding and dimerisation domain"/>
    <property type="match status" value="1"/>
</dbReference>
<proteinExistence type="inferred from homology"/>
<evidence type="ECO:0000256" key="3">
    <source>
        <dbReference type="ARBA" id="ARBA00023125"/>
    </source>
</evidence>
<evidence type="ECO:0000259" key="5">
    <source>
        <dbReference type="PROSITE" id="PS50944"/>
    </source>
</evidence>
<evidence type="ECO:0000256" key="4">
    <source>
        <dbReference type="ARBA" id="ARBA00023163"/>
    </source>
</evidence>
<protein>
    <submittedName>
        <fullName evidence="6">Metal-dependent transcriptional regulator</fullName>
    </submittedName>
</protein>
<dbReference type="SUPFAM" id="SSF47979">
    <property type="entry name" value="Iron-dependent repressor protein, dimerization domain"/>
    <property type="match status" value="1"/>
</dbReference>
<dbReference type="InterPro" id="IPR036390">
    <property type="entry name" value="WH_DNA-bd_sf"/>
</dbReference>
<dbReference type="Proteomes" id="UP000886750">
    <property type="component" value="Unassembled WGS sequence"/>
</dbReference>
<dbReference type="EMBL" id="DXCQ01000025">
    <property type="protein sequence ID" value="HIY96501.1"/>
    <property type="molecule type" value="Genomic_DNA"/>
</dbReference>
<keyword evidence="4" id="KW-0804">Transcription</keyword>
<sequence>MIDNESGEDYLEAILRLSEGGKDVHSVDVAREMAVSKPAVTKAMRILKQKGYVDIVDNHIHFTAEGEAYAKAVYAKHRAITQFLQRLGVGAQNAEADACRMEHLISGETYAAICKFLEKE</sequence>
<dbReference type="GO" id="GO:0003700">
    <property type="term" value="F:DNA-binding transcription factor activity"/>
    <property type="evidence" value="ECO:0007669"/>
    <property type="project" value="InterPro"/>
</dbReference>
<gene>
    <name evidence="6" type="ORF">H9729_02320</name>
</gene>
<dbReference type="GO" id="GO:0046914">
    <property type="term" value="F:transition metal ion binding"/>
    <property type="evidence" value="ECO:0007669"/>
    <property type="project" value="InterPro"/>
</dbReference>
<dbReference type="SMART" id="SM00529">
    <property type="entry name" value="HTH_DTXR"/>
    <property type="match status" value="1"/>
</dbReference>
<evidence type="ECO:0000313" key="7">
    <source>
        <dbReference type="Proteomes" id="UP000886750"/>
    </source>
</evidence>
<reference evidence="6" key="1">
    <citation type="journal article" date="2021" name="PeerJ">
        <title>Extensive microbial diversity within the chicken gut microbiome revealed by metagenomics and culture.</title>
        <authorList>
            <person name="Gilroy R."/>
            <person name="Ravi A."/>
            <person name="Getino M."/>
            <person name="Pursley I."/>
            <person name="Horton D.L."/>
            <person name="Alikhan N.F."/>
            <person name="Baker D."/>
            <person name="Gharbi K."/>
            <person name="Hall N."/>
            <person name="Watson M."/>
            <person name="Adriaenssens E.M."/>
            <person name="Foster-Nyarko E."/>
            <person name="Jarju S."/>
            <person name="Secka A."/>
            <person name="Antonio M."/>
            <person name="Oren A."/>
            <person name="Chaudhuri R.R."/>
            <person name="La Ragione R."/>
            <person name="Hildebrand F."/>
            <person name="Pallen M.J."/>
        </authorList>
    </citation>
    <scope>NUCLEOTIDE SEQUENCE</scope>
    <source>
        <strain evidence="6">1345</strain>
    </source>
</reference>
<dbReference type="Pfam" id="PF02742">
    <property type="entry name" value="Fe_dep_repr_C"/>
    <property type="match status" value="1"/>
</dbReference>
<dbReference type="Pfam" id="PF01325">
    <property type="entry name" value="Fe_dep_repress"/>
    <property type="match status" value="1"/>
</dbReference>
<comment type="caution">
    <text evidence="6">The sequence shown here is derived from an EMBL/GenBank/DDBJ whole genome shotgun (WGS) entry which is preliminary data.</text>
</comment>
<dbReference type="Gene3D" id="1.10.10.10">
    <property type="entry name" value="Winged helix-like DNA-binding domain superfamily/Winged helix DNA-binding domain"/>
    <property type="match status" value="1"/>
</dbReference>
<accession>A0A9D1ZU62</accession>
<dbReference type="InterPro" id="IPR050536">
    <property type="entry name" value="DtxR_MntR_Metal-Reg"/>
</dbReference>
<comment type="similarity">
    <text evidence="1">Belongs to the DtxR/MntR family.</text>
</comment>
<dbReference type="InterPro" id="IPR036388">
    <property type="entry name" value="WH-like_DNA-bd_sf"/>
</dbReference>
<dbReference type="PROSITE" id="PS50944">
    <property type="entry name" value="HTH_DTXR"/>
    <property type="match status" value="1"/>
</dbReference>
<dbReference type="PANTHER" id="PTHR33238:SF7">
    <property type="entry name" value="IRON-DEPENDENT TRANSCRIPTIONAL REGULATOR"/>
    <property type="match status" value="1"/>
</dbReference>
<dbReference type="AlphaFoldDB" id="A0A9D1ZU62"/>
<organism evidence="6 7">
    <name type="scientific">Candidatus Borkfalkia excrementigallinarum</name>
    <dbReference type="NCBI Taxonomy" id="2838506"/>
    <lineage>
        <taxon>Bacteria</taxon>
        <taxon>Bacillati</taxon>
        <taxon>Bacillota</taxon>
        <taxon>Clostridia</taxon>
        <taxon>Christensenellales</taxon>
        <taxon>Christensenellaceae</taxon>
        <taxon>Candidatus Borkfalkia</taxon>
    </lineage>
</organism>
<name>A0A9D1ZU62_9FIRM</name>
<evidence type="ECO:0000256" key="1">
    <source>
        <dbReference type="ARBA" id="ARBA00007871"/>
    </source>
</evidence>
<dbReference type="PANTHER" id="PTHR33238">
    <property type="entry name" value="IRON (METAL) DEPENDENT REPRESSOR, DTXR FAMILY"/>
    <property type="match status" value="1"/>
</dbReference>
<keyword evidence="3" id="KW-0238">DNA-binding</keyword>
<dbReference type="InterPro" id="IPR001367">
    <property type="entry name" value="Fe_dep_repressor"/>
</dbReference>
<feature type="domain" description="HTH dtxR-type" evidence="5">
    <location>
        <begin position="1"/>
        <end position="63"/>
    </location>
</feature>
<keyword evidence="2" id="KW-0805">Transcription regulation</keyword>
<dbReference type="InterPro" id="IPR022687">
    <property type="entry name" value="HTH_DTXR"/>
</dbReference>